<feature type="domain" description="Glycosyl hydrolase family 13 catalytic" evidence="1">
    <location>
        <begin position="121"/>
        <end position="319"/>
    </location>
</feature>
<dbReference type="InterPro" id="IPR006047">
    <property type="entry name" value="GH13_cat_dom"/>
</dbReference>
<organism evidence="2">
    <name type="scientific">marine sediment metagenome</name>
    <dbReference type="NCBI Taxonomy" id="412755"/>
    <lineage>
        <taxon>unclassified sequences</taxon>
        <taxon>metagenomes</taxon>
        <taxon>ecological metagenomes</taxon>
    </lineage>
</organism>
<sequence>MKIFNLSILFIILSSFSFENFDVDELEKESILYNASILAKNYSGNKDQWKHEYGLPKPKQICEKTSVWLDSYARAIITEKGKTVIETLSDPNLWNILTDIGIEGIHTGPMKEAGGIITGTHTPSVDGGYDRMSLKIDPNFGTQAQYLEMAKTIHSYKAAIVGDLIPGHTGLGYDFVLALMNYKDYSGLYHMVEIDKKDWSLLPEVSENDFSKNLSFNEVDKLKEKGYIVGRLQRVIFAEPGIKVTNWDATKKIKGTDGKTRRWVYLHYFKAGQPSLNWLDPSFAANSLIAGDIMESVGVLKNDGLRLDANGFLGIENKPGKEKAWSEGHPLSLISTNLISMLTRKLGNFSKENGGFTYQELNLTIEDMKTMLKLGSDFSYDFITRTAYVHALISEDADFLRLNLALMNNAKISPIRFIHALQNHDEITYELVEFDINAEKEFSYKGGQYTGKEIREKIRDEDFSKILTKKTPYILPSGNGPCTTMVGLCSAALGYRDIFSMTKDQKEMVKKAHLLLTFFNAMQPGIFMVSGWDLVGAYPLKPTQVKDLIKGGDNRWINRGAYDLLGDSDQKFSKSNLPKAKTLYGSLNKQLLDPLSYASQLKKMLKIRKEYKINLAWMLDVLDVKAAPLYIATYKLQDKSLLMIA</sequence>
<dbReference type="SUPFAM" id="SSF51445">
    <property type="entry name" value="(Trans)glycosidases"/>
    <property type="match status" value="1"/>
</dbReference>
<dbReference type="InterPro" id="IPR017853">
    <property type="entry name" value="GH"/>
</dbReference>
<dbReference type="PANTHER" id="PTHR10357">
    <property type="entry name" value="ALPHA-AMYLASE FAMILY MEMBER"/>
    <property type="match status" value="1"/>
</dbReference>
<dbReference type="EMBL" id="LAZR01022053">
    <property type="protein sequence ID" value="KKL83197.1"/>
    <property type="molecule type" value="Genomic_DNA"/>
</dbReference>
<gene>
    <name evidence="2" type="ORF">LCGC14_1977170</name>
</gene>
<name>A0A0F9I704_9ZZZZ</name>
<dbReference type="AlphaFoldDB" id="A0A0F9I704"/>
<proteinExistence type="predicted"/>
<accession>A0A0F9I704</accession>
<dbReference type="Gene3D" id="3.20.20.80">
    <property type="entry name" value="Glycosidases"/>
    <property type="match status" value="2"/>
</dbReference>
<dbReference type="Pfam" id="PF00128">
    <property type="entry name" value="Alpha-amylase"/>
    <property type="match status" value="1"/>
</dbReference>
<protein>
    <recommendedName>
        <fullName evidence="1">Glycosyl hydrolase family 13 catalytic domain-containing protein</fullName>
    </recommendedName>
</protein>
<evidence type="ECO:0000259" key="1">
    <source>
        <dbReference type="Pfam" id="PF00128"/>
    </source>
</evidence>
<dbReference type="GO" id="GO:0005975">
    <property type="term" value="P:carbohydrate metabolic process"/>
    <property type="evidence" value="ECO:0007669"/>
    <property type="project" value="InterPro"/>
</dbReference>
<evidence type="ECO:0000313" key="2">
    <source>
        <dbReference type="EMBL" id="KKL83197.1"/>
    </source>
</evidence>
<feature type="non-terminal residue" evidence="2">
    <location>
        <position position="645"/>
    </location>
</feature>
<reference evidence="2" key="1">
    <citation type="journal article" date="2015" name="Nature">
        <title>Complex archaea that bridge the gap between prokaryotes and eukaryotes.</title>
        <authorList>
            <person name="Spang A."/>
            <person name="Saw J.H."/>
            <person name="Jorgensen S.L."/>
            <person name="Zaremba-Niedzwiedzka K."/>
            <person name="Martijn J."/>
            <person name="Lind A.E."/>
            <person name="van Eijk R."/>
            <person name="Schleper C."/>
            <person name="Guy L."/>
            <person name="Ettema T.J."/>
        </authorList>
    </citation>
    <scope>NUCLEOTIDE SEQUENCE</scope>
</reference>
<comment type="caution">
    <text evidence="2">The sequence shown here is derived from an EMBL/GenBank/DDBJ whole genome shotgun (WGS) entry which is preliminary data.</text>
</comment>